<sequence>MEAQDIYALYRKNKIIYKDALMNHYFDSKKYLENITKDIHICSHNPKNMKFIFISGINELESCINNHLGMEALKNIFYNNKTIDWKKKSIILNFISKILNCIDTLKPCLHYLKESSKNGFTFYGDINPCIQEVIKFLTSGNQMQTEDIDLSNVLNQLTLIIETFNQNINLINVFKASQYKFLNLLINITKCYNEFYAQNPNLSQTYRLKNILIDQNFDPILVYSVVDHNDATANKLLISSLLACLADYSDQIKRNLDSDTNNCFYKKTESLCNMLSNIESKTMTELVTFLNEMITKLQLSNLSFEINDNVDLNANNIDGYIQILLNISKYHITYDSKTIREIIKKIFLFYDDDLDEEQINEILQMVSNFKDGEDFDSFIDEHMKNGEYYYCDSICQMIIKYLINPELLAQYKDLVLFDDWLEEDEFESNYLSFFDLFNYSNYTAYFKFVLDREFNFCIEKYYNQCMAKDAIEKERNILKENYSEFVINLVEDLKDNRIILPFYGFQTLDYVLYSQDQNMQLTFVDMIIIFLQVATALNTLHLNNEFHGYLSTSSIYVNSNKNVVIGEIAYDKRNEGDQTRIPEKVFYRAPEFLSYKDNPDDINSKKLSDIYSYGIIMYETITKIAPRKHMRNRARFLIYKIMNEGIRNSFFSEDNMSDVTKKMFDCFTVDIRGDSLIGMKEIIEKCLSRDPNDRYQSFDEIIQSIKNLPIYQKNKKEIDYRIEQAKDAPDNKSQLSDLLEVYYRGDKNSVKFIEKIFKDLNDLIYTDNLKPFVFNENDDIIQKVYNCFGIKFIHDL</sequence>
<proteinExistence type="predicted"/>
<organism evidence="2 3">
    <name type="scientific">Tritrichomonas musculus</name>
    <dbReference type="NCBI Taxonomy" id="1915356"/>
    <lineage>
        <taxon>Eukaryota</taxon>
        <taxon>Metamonada</taxon>
        <taxon>Parabasalia</taxon>
        <taxon>Tritrichomonadida</taxon>
        <taxon>Tritrichomonadidae</taxon>
        <taxon>Tritrichomonas</taxon>
    </lineage>
</organism>
<dbReference type="PROSITE" id="PS50011">
    <property type="entry name" value="PROTEIN_KINASE_DOM"/>
    <property type="match status" value="1"/>
</dbReference>
<dbReference type="Gene3D" id="1.10.510.10">
    <property type="entry name" value="Transferase(Phosphotransferase) domain 1"/>
    <property type="match status" value="1"/>
</dbReference>
<reference evidence="2 3" key="1">
    <citation type="submission" date="2024-04" db="EMBL/GenBank/DDBJ databases">
        <title>Tritrichomonas musculus Genome.</title>
        <authorList>
            <person name="Alves-Ferreira E."/>
            <person name="Grigg M."/>
            <person name="Lorenzi H."/>
            <person name="Galac M."/>
        </authorList>
    </citation>
    <scope>NUCLEOTIDE SEQUENCE [LARGE SCALE GENOMIC DNA]</scope>
    <source>
        <strain evidence="2 3">EAF2021</strain>
    </source>
</reference>
<keyword evidence="3" id="KW-1185">Reference proteome</keyword>
<protein>
    <recommendedName>
        <fullName evidence="1">Protein kinase domain-containing protein</fullName>
    </recommendedName>
</protein>
<accession>A0ABR2HGR6</accession>
<feature type="domain" description="Protein kinase" evidence="1">
    <location>
        <begin position="431"/>
        <end position="711"/>
    </location>
</feature>
<dbReference type="PANTHER" id="PTHR44329">
    <property type="entry name" value="SERINE/THREONINE-PROTEIN KINASE TNNI3K-RELATED"/>
    <property type="match status" value="1"/>
</dbReference>
<dbReference type="InterPro" id="IPR001245">
    <property type="entry name" value="Ser-Thr/Tyr_kinase_cat_dom"/>
</dbReference>
<dbReference type="InterPro" id="IPR011009">
    <property type="entry name" value="Kinase-like_dom_sf"/>
</dbReference>
<dbReference type="Proteomes" id="UP001470230">
    <property type="component" value="Unassembled WGS sequence"/>
</dbReference>
<dbReference type="EMBL" id="JAPFFF010000029">
    <property type="protein sequence ID" value="KAK8846303.1"/>
    <property type="molecule type" value="Genomic_DNA"/>
</dbReference>
<dbReference type="Pfam" id="PF07714">
    <property type="entry name" value="PK_Tyr_Ser-Thr"/>
    <property type="match status" value="1"/>
</dbReference>
<dbReference type="InterPro" id="IPR000719">
    <property type="entry name" value="Prot_kinase_dom"/>
</dbReference>
<name>A0ABR2HGR6_9EUKA</name>
<dbReference type="SUPFAM" id="SSF56112">
    <property type="entry name" value="Protein kinase-like (PK-like)"/>
    <property type="match status" value="1"/>
</dbReference>
<comment type="caution">
    <text evidence="2">The sequence shown here is derived from an EMBL/GenBank/DDBJ whole genome shotgun (WGS) entry which is preliminary data.</text>
</comment>
<evidence type="ECO:0000313" key="3">
    <source>
        <dbReference type="Proteomes" id="UP001470230"/>
    </source>
</evidence>
<dbReference type="SMART" id="SM00220">
    <property type="entry name" value="S_TKc"/>
    <property type="match status" value="1"/>
</dbReference>
<gene>
    <name evidence="2" type="ORF">M9Y10_020311</name>
</gene>
<evidence type="ECO:0000313" key="2">
    <source>
        <dbReference type="EMBL" id="KAK8846303.1"/>
    </source>
</evidence>
<dbReference type="InterPro" id="IPR051681">
    <property type="entry name" value="Ser/Thr_Kinases-Pseudokinases"/>
</dbReference>
<evidence type="ECO:0000259" key="1">
    <source>
        <dbReference type="PROSITE" id="PS50011"/>
    </source>
</evidence>